<evidence type="ECO:0000313" key="4">
    <source>
        <dbReference type="RefSeq" id="XP_055899219.1"/>
    </source>
</evidence>
<feature type="compositionally biased region" description="Polar residues" evidence="1">
    <location>
        <begin position="601"/>
        <end position="619"/>
    </location>
</feature>
<dbReference type="CDD" id="cd11660">
    <property type="entry name" value="SANT_TRF"/>
    <property type="match status" value="1"/>
</dbReference>
<reference evidence="4" key="1">
    <citation type="submission" date="2025-08" db="UniProtKB">
        <authorList>
            <consortium name="RefSeq"/>
        </authorList>
    </citation>
    <scope>IDENTIFICATION</scope>
</reference>
<sequence>MEDNLILSDKLEFETQTDILTLLENVKCQKNNAPVLKQALGALASICSTNSASQDYFRSVGGIEILQDLLINDTCPPPAFCSALLCLACAVHQNVASQNLTLTEDMMSLIHLYFSQQDCNSNILKAAAFLLACLIDGNGKGQWLANSTECLQELTNIVRNLIAVKCNEDDRWAIVSRAVGVCVNNPQSVTNQQVCCSLLPHVLKLISTTPEHTCIQHVLSMFCLVMANNALNQERIYQCGGVTTLVKFIEQYTRSKSPSLSYNTVTYAVAALDACISDHEKACQQAGEMGAVNLLLNLLYDREQGHNYSQIIVLTIAHVLEYCKEYCSLVSQGRGHQLLVSYLTETQDDELFKAIKYVFTLCKVEGETQKPGPETSASSLRHMNDLAKLCNRQSDLQEFAKPREVTPYVDHYDWEDVADRVKQLFQAYNSGKESDLVSVQEDVYPEDFSRYNKGKVTAPICPSHIPSGRRPTTGLQTHQFIKSDGSRKSNCPTGFMSAEKHWRNLPVKHNPSSPRIHQSSRQYFKPVPKTNSGQNLNSNISYLRCSNEREVAQTLTCRRQTSMLRDPFVDTETLLESESMSDNDQHQMLSTNLRGLKEKYSQSNSKTNRSRTISVQQPRSELSLVSYKSQSCQTVGHRDMSRVGDCMNEPSVAADSLETVIDYQEKKITDIVQQVMATFMRSLTESLHQPLVDPQPEVIQQKPTVTVQLSQQEQPETAPPHQVDLPKSRLGEKNKENKREVSRRASPQSRGTSLLTFCENSQLSSKDVREFPSLDLNHSDTSNPKHDHILSDKNNENKKDKCSVEHSATPQLSHLVLKPKNSQKQTPSTNITKCLGHFISQPAKQKDDFVKPRTPLASSKRVLPNTRISHNHRGSSEDVEVLGRENAIQKTPSPSPSLSEFDSYLKEKAQTDQPVMVFELKPSRTGYSSTYKEGVITIVTHPDRSTHSQTNLLTRNIKVSLQGEDSKKQRFTAAGVNDSIENMCLDGDQHNPEHKDQEHNVYSFLSEADLSLSTMTRRQLNAIKGNKRRVQVPYTDQEVRNLLTGVSKMGKSWKHILNSYKFHPIRTSVDLKDKYKKLMAEQGKHHK</sequence>
<dbReference type="SUPFAM" id="SSF48371">
    <property type="entry name" value="ARM repeat"/>
    <property type="match status" value="1"/>
</dbReference>
<evidence type="ECO:0000313" key="3">
    <source>
        <dbReference type="Proteomes" id="UP001165740"/>
    </source>
</evidence>
<dbReference type="Gene3D" id="1.10.10.60">
    <property type="entry name" value="Homeodomain-like"/>
    <property type="match status" value="1"/>
</dbReference>
<dbReference type="GO" id="GO:0070197">
    <property type="term" value="P:meiotic attachment of telomere to nuclear envelope"/>
    <property type="evidence" value="ECO:0007669"/>
    <property type="project" value="InterPro"/>
</dbReference>
<dbReference type="GO" id="GO:0007129">
    <property type="term" value="P:homologous chromosome pairing at meiosis"/>
    <property type="evidence" value="ECO:0007669"/>
    <property type="project" value="TreeGrafter"/>
</dbReference>
<dbReference type="RefSeq" id="XP_055899219.1">
    <property type="nucleotide sequence ID" value="XM_056043244.1"/>
</dbReference>
<dbReference type="InterPro" id="IPR042359">
    <property type="entry name" value="TERB1"/>
</dbReference>
<organism evidence="3 4">
    <name type="scientific">Biomphalaria glabrata</name>
    <name type="common">Bloodfluke planorb</name>
    <name type="synonym">Freshwater snail</name>
    <dbReference type="NCBI Taxonomy" id="6526"/>
    <lineage>
        <taxon>Eukaryota</taxon>
        <taxon>Metazoa</taxon>
        <taxon>Spiralia</taxon>
        <taxon>Lophotrochozoa</taxon>
        <taxon>Mollusca</taxon>
        <taxon>Gastropoda</taxon>
        <taxon>Heterobranchia</taxon>
        <taxon>Euthyneura</taxon>
        <taxon>Panpulmonata</taxon>
        <taxon>Hygrophila</taxon>
        <taxon>Lymnaeoidea</taxon>
        <taxon>Planorbidae</taxon>
        <taxon>Biomphalaria</taxon>
    </lineage>
</organism>
<dbReference type="InterPro" id="IPR001005">
    <property type="entry name" value="SANT/Myb"/>
</dbReference>
<evidence type="ECO:0000259" key="2">
    <source>
        <dbReference type="SMART" id="SM00717"/>
    </source>
</evidence>
<name>A0A9W3BI50_BIOGL</name>
<proteinExistence type="predicted"/>
<dbReference type="SMART" id="SM00717">
    <property type="entry name" value="SANT"/>
    <property type="match status" value="1"/>
</dbReference>
<dbReference type="GeneID" id="106078158"/>
<feature type="compositionally biased region" description="Basic and acidic residues" evidence="1">
    <location>
        <begin position="783"/>
        <end position="804"/>
    </location>
</feature>
<dbReference type="InterPro" id="IPR011989">
    <property type="entry name" value="ARM-like"/>
</dbReference>
<keyword evidence="3" id="KW-1185">Reference proteome</keyword>
<dbReference type="Gene3D" id="1.25.10.10">
    <property type="entry name" value="Leucine-rich Repeat Variant"/>
    <property type="match status" value="2"/>
</dbReference>
<feature type="compositionally biased region" description="Basic and acidic residues" evidence="1">
    <location>
        <begin position="724"/>
        <end position="743"/>
    </location>
</feature>
<dbReference type="PANTHER" id="PTHR14014:SF0">
    <property type="entry name" value="TELOMERE REPEATS-BINDING BOUQUET FORMATION PROTEIN 1"/>
    <property type="match status" value="1"/>
</dbReference>
<dbReference type="InterPro" id="IPR009057">
    <property type="entry name" value="Homeodomain-like_sf"/>
</dbReference>
<dbReference type="Proteomes" id="UP001165740">
    <property type="component" value="Chromosome 10"/>
</dbReference>
<feature type="domain" description="Myb-like" evidence="2">
    <location>
        <begin position="1030"/>
        <end position="1081"/>
    </location>
</feature>
<dbReference type="PANTHER" id="PTHR14014">
    <property type="entry name" value="TELOMERE REPEATS-BINDING BOUQUET FORMATION PROTEIN 1"/>
    <property type="match status" value="1"/>
</dbReference>
<feature type="compositionally biased region" description="Polar residues" evidence="1">
    <location>
        <begin position="745"/>
        <end position="756"/>
    </location>
</feature>
<feature type="region of interest" description="Disordered" evidence="1">
    <location>
        <begin position="704"/>
        <end position="756"/>
    </location>
</feature>
<dbReference type="AlphaFoldDB" id="A0A9W3BI50"/>
<accession>A0A9W3BI50</accession>
<feature type="compositionally biased region" description="Polar residues" evidence="1">
    <location>
        <begin position="704"/>
        <end position="715"/>
    </location>
</feature>
<dbReference type="InterPro" id="IPR016024">
    <property type="entry name" value="ARM-type_fold"/>
</dbReference>
<evidence type="ECO:0000256" key="1">
    <source>
        <dbReference type="SAM" id="MobiDB-lite"/>
    </source>
</evidence>
<dbReference type="SUPFAM" id="SSF46689">
    <property type="entry name" value="Homeodomain-like"/>
    <property type="match status" value="1"/>
</dbReference>
<protein>
    <submittedName>
        <fullName evidence="4">Telomere repeats-binding bouquet formation protein 1-like</fullName>
    </submittedName>
</protein>
<gene>
    <name evidence="4" type="primary">LOC106078158</name>
</gene>
<feature type="region of interest" description="Disordered" evidence="1">
    <location>
        <begin position="774"/>
        <end position="812"/>
    </location>
</feature>
<dbReference type="OrthoDB" id="608866at2759"/>
<feature type="region of interest" description="Disordered" evidence="1">
    <location>
        <begin position="593"/>
        <end position="619"/>
    </location>
</feature>